<reference evidence="7" key="1">
    <citation type="submission" date="2018-06" db="EMBL/GenBank/DDBJ databases">
        <authorList>
            <person name="Zhirakovskaya E."/>
        </authorList>
    </citation>
    <scope>NUCLEOTIDE SEQUENCE</scope>
</reference>
<keyword evidence="5" id="KW-0411">Iron-sulfur</keyword>
<dbReference type="GO" id="GO:0051539">
    <property type="term" value="F:4 iron, 4 sulfur cluster binding"/>
    <property type="evidence" value="ECO:0007669"/>
    <property type="project" value="UniProtKB-KW"/>
</dbReference>
<organism evidence="7">
    <name type="scientific">hydrothermal vent metagenome</name>
    <dbReference type="NCBI Taxonomy" id="652676"/>
    <lineage>
        <taxon>unclassified sequences</taxon>
        <taxon>metagenomes</taxon>
        <taxon>ecological metagenomes</taxon>
    </lineage>
</organism>
<dbReference type="GO" id="GO:0016491">
    <property type="term" value="F:oxidoreductase activity"/>
    <property type="evidence" value="ECO:0007669"/>
    <property type="project" value="UniProtKB-KW"/>
</dbReference>
<dbReference type="PROSITE" id="PS51669">
    <property type="entry name" value="4FE4S_MOW_BIS_MGD"/>
    <property type="match status" value="1"/>
</dbReference>
<evidence type="ECO:0000256" key="2">
    <source>
        <dbReference type="ARBA" id="ARBA00022723"/>
    </source>
</evidence>
<dbReference type="AlphaFoldDB" id="A0A3B0RK64"/>
<dbReference type="SUPFAM" id="SSF53706">
    <property type="entry name" value="Formate dehydrogenase/DMSO reductase, domains 1-3"/>
    <property type="match status" value="1"/>
</dbReference>
<dbReference type="Pfam" id="PF00384">
    <property type="entry name" value="Molybdopterin"/>
    <property type="match status" value="1"/>
</dbReference>
<dbReference type="SMART" id="SM00926">
    <property type="entry name" value="Molybdop_Fe4S4"/>
    <property type="match status" value="1"/>
</dbReference>
<protein>
    <submittedName>
        <fullName evidence="7">Formate dehydrogenase-O, major subunit</fullName>
        <ecNumber evidence="7">1.2.1.2</ecNumber>
    </submittedName>
</protein>
<evidence type="ECO:0000256" key="5">
    <source>
        <dbReference type="ARBA" id="ARBA00023014"/>
    </source>
</evidence>
<name>A0A3B0RK64_9ZZZZ</name>
<feature type="domain" description="4Fe-4S Mo/W bis-MGD-type" evidence="6">
    <location>
        <begin position="3"/>
        <end position="59"/>
    </location>
</feature>
<evidence type="ECO:0000256" key="1">
    <source>
        <dbReference type="ARBA" id="ARBA00022485"/>
    </source>
</evidence>
<keyword evidence="3 7" id="KW-0560">Oxidoreductase</keyword>
<keyword evidence="1" id="KW-0004">4Fe-4S</keyword>
<dbReference type="InterPro" id="IPR006656">
    <property type="entry name" value="Mopterin_OxRdtase"/>
</dbReference>
<evidence type="ECO:0000256" key="4">
    <source>
        <dbReference type="ARBA" id="ARBA00023004"/>
    </source>
</evidence>
<dbReference type="Gene3D" id="3.40.50.740">
    <property type="match status" value="1"/>
</dbReference>
<dbReference type="InterPro" id="IPR006963">
    <property type="entry name" value="Mopterin_OxRdtase_4Fe-4S_dom"/>
</dbReference>
<dbReference type="GO" id="GO:0016020">
    <property type="term" value="C:membrane"/>
    <property type="evidence" value="ECO:0007669"/>
    <property type="project" value="TreeGrafter"/>
</dbReference>
<evidence type="ECO:0000313" key="7">
    <source>
        <dbReference type="EMBL" id="VAV93864.1"/>
    </source>
</evidence>
<evidence type="ECO:0000256" key="3">
    <source>
        <dbReference type="ARBA" id="ARBA00023002"/>
    </source>
</evidence>
<proteinExistence type="predicted"/>
<dbReference type="Pfam" id="PF01568">
    <property type="entry name" value="Molydop_binding"/>
    <property type="match status" value="1"/>
</dbReference>
<gene>
    <name evidence="7" type="ORF">MNBD_ACTINO02-800</name>
</gene>
<keyword evidence="2" id="KW-0479">Metal-binding</keyword>
<dbReference type="Pfam" id="PF04879">
    <property type="entry name" value="Molybdop_Fe4S4"/>
    <property type="match status" value="1"/>
</dbReference>
<dbReference type="GO" id="GO:0046872">
    <property type="term" value="F:metal ion binding"/>
    <property type="evidence" value="ECO:0007669"/>
    <property type="project" value="UniProtKB-KW"/>
</dbReference>
<dbReference type="GO" id="GO:0043546">
    <property type="term" value="F:molybdopterin cofactor binding"/>
    <property type="evidence" value="ECO:0007669"/>
    <property type="project" value="InterPro"/>
</dbReference>
<dbReference type="Gene3D" id="2.40.40.20">
    <property type="match status" value="1"/>
</dbReference>
<accession>A0A3B0RK64</accession>
<dbReference type="PANTHER" id="PTHR43105">
    <property type="entry name" value="RESPIRATORY NITRATE REDUCTASE"/>
    <property type="match status" value="1"/>
</dbReference>
<dbReference type="Gene3D" id="3.40.228.10">
    <property type="entry name" value="Dimethylsulfoxide Reductase, domain 2"/>
    <property type="match status" value="1"/>
</dbReference>
<dbReference type="PANTHER" id="PTHR43105:SF9">
    <property type="entry name" value="NADPH-FE(3+) OXIDOREDUCTASE SUBUNIT ALPHA"/>
    <property type="match status" value="1"/>
</dbReference>
<dbReference type="InterPro" id="IPR050123">
    <property type="entry name" value="Prok_molybdopt-oxidoreductase"/>
</dbReference>
<dbReference type="CDD" id="cd02782">
    <property type="entry name" value="MopB_CT_1"/>
    <property type="match status" value="1"/>
</dbReference>
<sequence>MADETALRTCPLCEATCGLEITLRDGAVHRIRGDMEDPFSKGFICPKGSTLKQLQADPDRITTPLIKRDGVHVEASWDEAFDAIAAGLRKHLETDRNSVAVYLGNPTVHNLAAGVFARVLVQALGSRNIYTASTVDQMPKHVACGLLYGAPSSLTVPDLDRTHFLLMLGANPAASNGSLCTAPGFPDRLDAIRERGGTVVLIDPRRSETVSHVSQHHAIRPGSDAFLLAAMCNVVFDEGLVDLGAVESYVRGLDEFRELIAPYTPVVAERMTGLDASTIMTLAREFAAAPSGAVYARMGANTARFGTVNAWLAEVLTMITGNLDTPGGLMFATPATGTPVGPEAGGRGWRSGRWHSRVSQRREMMGELPTVCLAEEIMTPGEGQIRALITLQGNPVLSLADATKTDEALASLEFMVSFDIYLNETTRRADVILPGCSPLERSHYDLAFTGLSVRNVAKWSPPVFQVQRPTDDEILARLALILSGLDHRADPSLVYDGALLNVLTRASQNPNSPAFGTDPLSIVSQIIGRSPADRVLDALLRTGPYGAGFGDDNDGLSLGRLMDNPHGLDLGPLLPRFPGFLQTADGTINIADVPFVEDLQRLADVVVETPADLVLIGRRHLKTNNSWMHNLEILTKGNNRCTVHVHPTDADRYGVVDGGSAKVTSVAGEVIVEVEVTDTIMPGVVSIPHGWGHTYEGAHLSVAQRRPGVNVNILTSTELADAWSGNAALNGVPVTLAPT</sequence>
<dbReference type="Gene3D" id="2.20.25.90">
    <property type="entry name" value="ADC-like domains"/>
    <property type="match status" value="1"/>
</dbReference>
<keyword evidence="4" id="KW-0408">Iron</keyword>
<dbReference type="EC" id="1.2.1.2" evidence="7"/>
<dbReference type="InterPro" id="IPR006657">
    <property type="entry name" value="MoPterin_dinucl-bd_dom"/>
</dbReference>
<dbReference type="EMBL" id="UOEK01000051">
    <property type="protein sequence ID" value="VAV93864.1"/>
    <property type="molecule type" value="Genomic_DNA"/>
</dbReference>
<evidence type="ECO:0000259" key="6">
    <source>
        <dbReference type="PROSITE" id="PS51669"/>
    </source>
</evidence>